<evidence type="ECO:0000256" key="5">
    <source>
        <dbReference type="ARBA" id="ARBA00022692"/>
    </source>
</evidence>
<feature type="transmembrane region" description="Helical" evidence="9">
    <location>
        <begin position="51"/>
        <end position="70"/>
    </location>
</feature>
<dbReference type="NCBIfam" id="TIGR01402">
    <property type="entry name" value="fliQ"/>
    <property type="match status" value="1"/>
</dbReference>
<comment type="subcellular location">
    <subcellularLocation>
        <location evidence="1 9">Cell membrane</location>
        <topology evidence="1">Multi-pass membrane protein</topology>
    </subcellularLocation>
    <subcellularLocation>
        <location evidence="9">Bacterial flagellum basal body</location>
    </subcellularLocation>
</comment>
<dbReference type="PRINTS" id="PR00952">
    <property type="entry name" value="TYPE3IMQPROT"/>
</dbReference>
<sequence length="88" mass="9879">MTIEVFLDVFGLGIKTLLTVILPPLLISLIVGLLISIFQAATQINEQTLTFAPRIIVLFLTLLFLGGWMIQQVIDLAREIITKYFSMI</sequence>
<feature type="transmembrane region" description="Helical" evidence="9">
    <location>
        <begin position="20"/>
        <end position="39"/>
    </location>
</feature>
<keyword evidence="8 9" id="KW-0975">Bacterial flagellum</keyword>
<dbReference type="PIRSF" id="PIRSF004669">
    <property type="entry name" value="FliQ"/>
    <property type="match status" value="1"/>
</dbReference>
<protein>
    <recommendedName>
        <fullName evidence="3 9">Flagellar biosynthetic protein FliQ</fullName>
    </recommendedName>
</protein>
<reference evidence="10 11" key="1">
    <citation type="submission" date="2020-08" db="EMBL/GenBank/DDBJ databases">
        <title>Genomic Encyclopedia of Type Strains, Phase IV (KMG-IV): sequencing the most valuable type-strain genomes for metagenomic binning, comparative biology and taxonomic classification.</title>
        <authorList>
            <person name="Goeker M."/>
        </authorList>
    </citation>
    <scope>NUCLEOTIDE SEQUENCE [LARGE SCALE GENOMIC DNA]</scope>
    <source>
        <strain evidence="10 11">DSM 13481</strain>
    </source>
</reference>
<name>A0A841GUC6_9BACT</name>
<keyword evidence="10" id="KW-0969">Cilium</keyword>
<evidence type="ECO:0000256" key="1">
    <source>
        <dbReference type="ARBA" id="ARBA00004651"/>
    </source>
</evidence>
<keyword evidence="10" id="KW-0966">Cell projection</keyword>
<comment type="caution">
    <text evidence="10">The sequence shown here is derived from an EMBL/GenBank/DDBJ whole genome shotgun (WGS) entry which is preliminary data.</text>
</comment>
<dbReference type="GO" id="GO:0044780">
    <property type="term" value="P:bacterial-type flagellum assembly"/>
    <property type="evidence" value="ECO:0007669"/>
    <property type="project" value="InterPro"/>
</dbReference>
<dbReference type="AlphaFoldDB" id="A0A841GUC6"/>
<evidence type="ECO:0000256" key="9">
    <source>
        <dbReference type="RuleBase" id="RU364090"/>
    </source>
</evidence>
<comment type="function">
    <text evidence="9">Role in flagellar biosynthesis.</text>
</comment>
<evidence type="ECO:0000256" key="7">
    <source>
        <dbReference type="ARBA" id="ARBA00023136"/>
    </source>
</evidence>
<dbReference type="GO" id="GO:0009306">
    <property type="term" value="P:protein secretion"/>
    <property type="evidence" value="ECO:0007669"/>
    <property type="project" value="InterPro"/>
</dbReference>
<keyword evidence="5 9" id="KW-0812">Transmembrane</keyword>
<evidence type="ECO:0000256" key="4">
    <source>
        <dbReference type="ARBA" id="ARBA00022475"/>
    </source>
</evidence>
<proteinExistence type="inferred from homology"/>
<organism evidence="10 11">
    <name type="scientific">Thermosipho japonicus</name>
    <dbReference type="NCBI Taxonomy" id="90323"/>
    <lineage>
        <taxon>Bacteria</taxon>
        <taxon>Thermotogati</taxon>
        <taxon>Thermotogota</taxon>
        <taxon>Thermotogae</taxon>
        <taxon>Thermotogales</taxon>
        <taxon>Fervidobacteriaceae</taxon>
        <taxon>Thermosipho</taxon>
    </lineage>
</organism>
<dbReference type="GO" id="GO:0005886">
    <property type="term" value="C:plasma membrane"/>
    <property type="evidence" value="ECO:0007669"/>
    <property type="project" value="UniProtKB-SubCell"/>
</dbReference>
<dbReference type="Proteomes" id="UP000555828">
    <property type="component" value="Unassembled WGS sequence"/>
</dbReference>
<keyword evidence="7 9" id="KW-0472">Membrane</keyword>
<evidence type="ECO:0000313" key="10">
    <source>
        <dbReference type="EMBL" id="MBB6062251.1"/>
    </source>
</evidence>
<keyword evidence="11" id="KW-1185">Reference proteome</keyword>
<evidence type="ECO:0000256" key="8">
    <source>
        <dbReference type="ARBA" id="ARBA00023143"/>
    </source>
</evidence>
<keyword evidence="4 9" id="KW-1003">Cell membrane</keyword>
<evidence type="ECO:0000313" key="11">
    <source>
        <dbReference type="Proteomes" id="UP000555828"/>
    </source>
</evidence>
<dbReference type="Pfam" id="PF01313">
    <property type="entry name" value="Bac_export_3"/>
    <property type="match status" value="1"/>
</dbReference>
<keyword evidence="6 9" id="KW-1133">Transmembrane helix</keyword>
<evidence type="ECO:0000256" key="6">
    <source>
        <dbReference type="ARBA" id="ARBA00022989"/>
    </source>
</evidence>
<dbReference type="RefSeq" id="WP_004101414.1">
    <property type="nucleotide sequence ID" value="NZ_JACHEX010000001.1"/>
</dbReference>
<comment type="similarity">
    <text evidence="2 9">Belongs to the FliQ/MopD/SpaQ family.</text>
</comment>
<dbReference type="EMBL" id="JACHEX010000001">
    <property type="protein sequence ID" value="MBB6062251.1"/>
    <property type="molecule type" value="Genomic_DNA"/>
</dbReference>
<keyword evidence="10" id="KW-0282">Flagellum</keyword>
<gene>
    <name evidence="9" type="primary">fliQ</name>
    <name evidence="10" type="ORF">HNP65_000673</name>
</gene>
<dbReference type="InterPro" id="IPR002191">
    <property type="entry name" value="Bac_export_3"/>
</dbReference>
<dbReference type="PANTHER" id="PTHR34040:SF2">
    <property type="entry name" value="FLAGELLAR BIOSYNTHETIC PROTEIN FLIQ"/>
    <property type="match status" value="1"/>
</dbReference>
<dbReference type="GO" id="GO:0009425">
    <property type="term" value="C:bacterial-type flagellum basal body"/>
    <property type="evidence" value="ECO:0007669"/>
    <property type="project" value="UniProtKB-SubCell"/>
</dbReference>
<dbReference type="InterPro" id="IPR006305">
    <property type="entry name" value="FliQ"/>
</dbReference>
<evidence type="ECO:0000256" key="2">
    <source>
        <dbReference type="ARBA" id="ARBA00006156"/>
    </source>
</evidence>
<dbReference type="PANTHER" id="PTHR34040">
    <property type="entry name" value="FLAGELLAR BIOSYNTHETIC PROTEIN FLIQ"/>
    <property type="match status" value="1"/>
</dbReference>
<evidence type="ECO:0000256" key="3">
    <source>
        <dbReference type="ARBA" id="ARBA00021718"/>
    </source>
</evidence>
<accession>A0A841GUC6</accession>